<proteinExistence type="predicted"/>
<keyword evidence="5" id="KW-1185">Reference proteome</keyword>
<dbReference type="InterPro" id="IPR001647">
    <property type="entry name" value="HTH_TetR"/>
</dbReference>
<gene>
    <name evidence="4" type="ORF">JOF57_005298</name>
</gene>
<dbReference type="PANTHER" id="PTHR30055">
    <property type="entry name" value="HTH-TYPE TRANSCRIPTIONAL REGULATOR RUTR"/>
    <property type="match status" value="1"/>
</dbReference>
<dbReference type="RefSeq" id="WP_209921968.1">
    <property type="nucleotide sequence ID" value="NZ_JAGIOP010000002.1"/>
</dbReference>
<feature type="domain" description="HTH tetR-type" evidence="3">
    <location>
        <begin position="12"/>
        <end position="72"/>
    </location>
</feature>
<feature type="DNA-binding region" description="H-T-H motif" evidence="2">
    <location>
        <begin position="35"/>
        <end position="54"/>
    </location>
</feature>
<evidence type="ECO:0000259" key="3">
    <source>
        <dbReference type="PROSITE" id="PS50977"/>
    </source>
</evidence>
<accession>A0ABS5A0U9</accession>
<dbReference type="InterPro" id="IPR050109">
    <property type="entry name" value="HTH-type_TetR-like_transc_reg"/>
</dbReference>
<evidence type="ECO:0000256" key="1">
    <source>
        <dbReference type="ARBA" id="ARBA00023125"/>
    </source>
</evidence>
<dbReference type="PRINTS" id="PR00455">
    <property type="entry name" value="HTHTETR"/>
</dbReference>
<dbReference type="EMBL" id="JAGIOP010000002">
    <property type="protein sequence ID" value="MBP2455385.1"/>
    <property type="molecule type" value="Genomic_DNA"/>
</dbReference>
<evidence type="ECO:0000313" key="4">
    <source>
        <dbReference type="EMBL" id="MBP2455385.1"/>
    </source>
</evidence>
<comment type="caution">
    <text evidence="4">The sequence shown here is derived from an EMBL/GenBank/DDBJ whole genome shotgun (WGS) entry which is preliminary data.</text>
</comment>
<dbReference type="Proteomes" id="UP000694460">
    <property type="component" value="Unassembled WGS sequence"/>
</dbReference>
<organism evidence="4 5">
    <name type="scientific">Mycolicibacterium lutetiense</name>
    <dbReference type="NCBI Taxonomy" id="1641992"/>
    <lineage>
        <taxon>Bacteria</taxon>
        <taxon>Bacillati</taxon>
        <taxon>Actinomycetota</taxon>
        <taxon>Actinomycetes</taxon>
        <taxon>Mycobacteriales</taxon>
        <taxon>Mycobacteriaceae</taxon>
        <taxon>Mycolicibacterium</taxon>
    </lineage>
</organism>
<dbReference type="Pfam" id="PF00440">
    <property type="entry name" value="TetR_N"/>
    <property type="match status" value="1"/>
</dbReference>
<sequence length="192" mass="20956">MDTATAEPAGVNTTRARLVEASVRLFTRHGFAGTSLQMIADELGFTKAAIYYHFRTREQLLTAALDPVLQQMRRIVDEAEKHRGAHTRADHMVRGYAELAVHNRALVSVLAGDPSVDEALRTRPEWENVIDRQMALLADVDPGPAGLVKAAMVFSGIAGGAGVASAGLTDEQLYRHLTESARRTLGLRALRR</sequence>
<dbReference type="PROSITE" id="PS50977">
    <property type="entry name" value="HTH_TETR_2"/>
    <property type="match status" value="1"/>
</dbReference>
<protein>
    <submittedName>
        <fullName evidence="4">AcrR family transcriptional regulator</fullName>
    </submittedName>
</protein>
<evidence type="ECO:0000313" key="5">
    <source>
        <dbReference type="Proteomes" id="UP000694460"/>
    </source>
</evidence>
<dbReference type="SUPFAM" id="SSF46689">
    <property type="entry name" value="Homeodomain-like"/>
    <property type="match status" value="1"/>
</dbReference>
<dbReference type="Gene3D" id="1.10.357.10">
    <property type="entry name" value="Tetracycline Repressor, domain 2"/>
    <property type="match status" value="1"/>
</dbReference>
<dbReference type="InterPro" id="IPR009057">
    <property type="entry name" value="Homeodomain-like_sf"/>
</dbReference>
<name>A0ABS5A0U9_9MYCO</name>
<evidence type="ECO:0000256" key="2">
    <source>
        <dbReference type="PROSITE-ProRule" id="PRU00335"/>
    </source>
</evidence>
<reference evidence="4 5" key="1">
    <citation type="submission" date="2021-03" db="EMBL/GenBank/DDBJ databases">
        <title>Sequencing the genomes of 1000 actinobacteria strains.</title>
        <authorList>
            <person name="Klenk H.-P."/>
        </authorList>
    </citation>
    <scope>NUCLEOTIDE SEQUENCE [LARGE SCALE GENOMIC DNA]</scope>
    <source>
        <strain evidence="4 5">DSM 46713</strain>
    </source>
</reference>
<keyword evidence="1 2" id="KW-0238">DNA-binding</keyword>
<dbReference type="PANTHER" id="PTHR30055:SF226">
    <property type="entry name" value="HTH-TYPE TRANSCRIPTIONAL REGULATOR PKSA"/>
    <property type="match status" value="1"/>
</dbReference>